<dbReference type="Proteomes" id="UP000824540">
    <property type="component" value="Unassembled WGS sequence"/>
</dbReference>
<name>A0A8T2PN07_9TELE</name>
<reference evidence="1" key="1">
    <citation type="thesis" date="2021" institute="BYU ScholarsArchive" country="Provo, UT, USA">
        <title>Applications of and Algorithms for Genome Assembly and Genomic Analyses with an Emphasis on Marine Teleosts.</title>
        <authorList>
            <person name="Pickett B.D."/>
        </authorList>
    </citation>
    <scope>NUCLEOTIDE SEQUENCE</scope>
    <source>
        <strain evidence="1">HI-2016</strain>
    </source>
</reference>
<accession>A0A8T2PN07</accession>
<dbReference type="AlphaFoldDB" id="A0A8T2PN07"/>
<organism evidence="1 2">
    <name type="scientific">Albula glossodonta</name>
    <name type="common">roundjaw bonefish</name>
    <dbReference type="NCBI Taxonomy" id="121402"/>
    <lineage>
        <taxon>Eukaryota</taxon>
        <taxon>Metazoa</taxon>
        <taxon>Chordata</taxon>
        <taxon>Craniata</taxon>
        <taxon>Vertebrata</taxon>
        <taxon>Euteleostomi</taxon>
        <taxon>Actinopterygii</taxon>
        <taxon>Neopterygii</taxon>
        <taxon>Teleostei</taxon>
        <taxon>Albuliformes</taxon>
        <taxon>Albulidae</taxon>
        <taxon>Albula</taxon>
    </lineage>
</organism>
<keyword evidence="2" id="KW-1185">Reference proteome</keyword>
<gene>
    <name evidence="1" type="ORF">JZ751_023099</name>
</gene>
<comment type="caution">
    <text evidence="1">The sequence shown here is derived from an EMBL/GenBank/DDBJ whole genome shotgun (WGS) entry which is preliminary data.</text>
</comment>
<evidence type="ECO:0000313" key="2">
    <source>
        <dbReference type="Proteomes" id="UP000824540"/>
    </source>
</evidence>
<evidence type="ECO:0000313" key="1">
    <source>
        <dbReference type="EMBL" id="KAG9351848.1"/>
    </source>
</evidence>
<sequence>MMDKDLFFSTSSGVLGPEALGSVLESPLPECEVCAASLSTSSLKKQAHMVSQVRCLWGTSFSFSWTLKISHVLDMACFSPSGAPGSVLLSLMGHNDVLFLT</sequence>
<dbReference type="EMBL" id="JAFBMS010000006">
    <property type="protein sequence ID" value="KAG9351848.1"/>
    <property type="molecule type" value="Genomic_DNA"/>
</dbReference>
<protein>
    <submittedName>
        <fullName evidence="1">Uncharacterized protein</fullName>
    </submittedName>
</protein>
<proteinExistence type="predicted"/>